<sequence length="730" mass="84599">MNKLKVNLENCYGIKKLEYTFDLEIKGNSKGVYSIYAPNGFMKSSFARTFEDIQMGNKSRDVVFTERETVREVTIDGEEIAADNVFVIKPYNESYSSEKTSLLLVNEELKKQYDEALADIDKKQKELIKHLKSISGVNSRSVSIESLLCSAFAKNDKDLFDLLVELQQSQEDCSSFSEIKYGDIFNDKVLKILKSGNLSQELEDYIETYDSLVAKSPVLSREFNHQNAATITKNLHDTGFFGADHTININFPDGKKEITSQVQLQELIEEEQNKVISDPKLQKQFAAIDKKLSNAETRKFREFITDHKELLPELKDYEEFERKLWLSYLQQQPEILHDFTDSYTTNKQLIAEITEKAKEQQTTWETVVDTFNKRFNVPFVLRIDNQEDVILQSAQPTIAFDFKDGRENKSVNKSILIEVLSQGEKRALYILNLLFEIEVRNQQRTPTLFVIDDIADSFDYKNKYSIVEYLQVLANTSFFKIIILTHNFDFHRTVCGRVGVYGKKRLFTIKTDEKVELIREKYQKDVLNYWKSQLGRDQKCVLACIPFARNLAEYCGLENEYHDLTSLLHLKANTNDFRISDLQVIYRKVFNDRSDVVLQNATKLIIHSLIECCDAMVAEANDVAQLEDKIILSIAIRLEAERYMIRMINDDVFVQAIETSQTKELFERFVSDFGDTESESIVLLDQVNLMTPENIHLNSFMYEPILDLSAQHLYQLYQQIKQLNVTDAES</sequence>
<dbReference type="Gene3D" id="3.40.50.300">
    <property type="entry name" value="P-loop containing nucleotide triphosphate hydrolases"/>
    <property type="match status" value="1"/>
</dbReference>
<protein>
    <recommendedName>
        <fullName evidence="3">Phage infection protein</fullName>
    </recommendedName>
</protein>
<keyword evidence="2" id="KW-1185">Reference proteome</keyword>
<organism evidence="1 2">
    <name type="scientific">Thalassotalea loyana</name>
    <dbReference type="NCBI Taxonomy" id="280483"/>
    <lineage>
        <taxon>Bacteria</taxon>
        <taxon>Pseudomonadati</taxon>
        <taxon>Pseudomonadota</taxon>
        <taxon>Gammaproteobacteria</taxon>
        <taxon>Alteromonadales</taxon>
        <taxon>Colwelliaceae</taxon>
        <taxon>Thalassotalea</taxon>
    </lineage>
</organism>
<proteinExistence type="predicted"/>
<dbReference type="SUPFAM" id="SSF52540">
    <property type="entry name" value="P-loop containing nucleoside triphosphate hydrolases"/>
    <property type="match status" value="1"/>
</dbReference>
<evidence type="ECO:0008006" key="3">
    <source>
        <dbReference type="Google" id="ProtNLM"/>
    </source>
</evidence>
<evidence type="ECO:0000313" key="2">
    <source>
        <dbReference type="Proteomes" id="UP001157134"/>
    </source>
</evidence>
<accession>A0ABQ6HJ03</accession>
<evidence type="ECO:0000313" key="1">
    <source>
        <dbReference type="EMBL" id="GLX87001.1"/>
    </source>
</evidence>
<comment type="caution">
    <text evidence="1">The sequence shown here is derived from an EMBL/GenBank/DDBJ whole genome shotgun (WGS) entry which is preliminary data.</text>
</comment>
<dbReference type="RefSeq" id="WP_284300605.1">
    <property type="nucleotide sequence ID" value="NZ_BSSV01000008.1"/>
</dbReference>
<reference evidence="1 2" key="1">
    <citation type="submission" date="2023-03" db="EMBL/GenBank/DDBJ databases">
        <title>Thalassotalea loyana LMG 22536T draft genome sequence.</title>
        <authorList>
            <person name="Sawabe T."/>
        </authorList>
    </citation>
    <scope>NUCLEOTIDE SEQUENCE [LARGE SCALE GENOMIC DNA]</scope>
    <source>
        <strain evidence="1 2">LMG 22536</strain>
    </source>
</reference>
<dbReference type="EMBL" id="BSSV01000008">
    <property type="protein sequence ID" value="GLX87001.1"/>
    <property type="molecule type" value="Genomic_DNA"/>
</dbReference>
<gene>
    <name evidence="1" type="ORF">tloyanaT_32540</name>
</gene>
<dbReference type="InterPro" id="IPR027417">
    <property type="entry name" value="P-loop_NTPase"/>
</dbReference>
<dbReference type="Proteomes" id="UP001157134">
    <property type="component" value="Unassembled WGS sequence"/>
</dbReference>
<name>A0ABQ6HJ03_9GAMM</name>